<dbReference type="GO" id="GO:0010468">
    <property type="term" value="P:regulation of gene expression"/>
    <property type="evidence" value="ECO:0007669"/>
    <property type="project" value="TreeGrafter"/>
</dbReference>
<name>A0A455BBR6_PHYMC</name>
<dbReference type="STRING" id="9755.ENSPCTP00005013115"/>
<feature type="non-terminal residue" evidence="4">
    <location>
        <position position="250"/>
    </location>
</feature>
<dbReference type="RefSeq" id="XP_028341411.1">
    <property type="nucleotide sequence ID" value="XM_028485610.1"/>
</dbReference>
<dbReference type="PANTHER" id="PTHR10694:SF30">
    <property type="entry name" value="LYSINE-SPECIFIC DEMETHYLASE 4B"/>
    <property type="match status" value="1"/>
</dbReference>
<organism evidence="3 4">
    <name type="scientific">Physeter macrocephalus</name>
    <name type="common">Sperm whale</name>
    <name type="synonym">Physeter catodon</name>
    <dbReference type="NCBI Taxonomy" id="9755"/>
    <lineage>
        <taxon>Eukaryota</taxon>
        <taxon>Metazoa</taxon>
        <taxon>Chordata</taxon>
        <taxon>Craniata</taxon>
        <taxon>Vertebrata</taxon>
        <taxon>Euteleostomi</taxon>
        <taxon>Mammalia</taxon>
        <taxon>Eutheria</taxon>
        <taxon>Laurasiatheria</taxon>
        <taxon>Artiodactyla</taxon>
        <taxon>Whippomorpha</taxon>
        <taxon>Cetacea</taxon>
        <taxon>Odontoceti</taxon>
        <taxon>Physeteridae</taxon>
        <taxon>Physeter</taxon>
    </lineage>
</organism>
<dbReference type="KEGG" id="pcad:114485082"/>
<dbReference type="GeneID" id="114485082"/>
<gene>
    <name evidence="4" type="primary">LOC114485082</name>
</gene>
<dbReference type="GO" id="GO:0005634">
    <property type="term" value="C:nucleus"/>
    <property type="evidence" value="ECO:0007669"/>
    <property type="project" value="TreeGrafter"/>
</dbReference>
<dbReference type="InterPro" id="IPR003349">
    <property type="entry name" value="JmjN"/>
</dbReference>
<evidence type="ECO:0000313" key="4">
    <source>
        <dbReference type="RefSeq" id="XP_028341411.1"/>
    </source>
</evidence>
<feature type="domain" description="JmjN" evidence="2">
    <location>
        <begin position="15"/>
        <end position="57"/>
    </location>
</feature>
<sequence>MGSEDHGAQNPSCKIMTFRPTMEEFKDFNRYVAYIESQGAHRAGLAKIIPPKEWKPRQTYDDIDDVVIPAPIQQVVTGQSGLFTQYNIQKKAMTVGEYRRLANSEKYCTPRHQDFDDLERKYWKNLTFVSPIYGADISGSLYDDVRSDDLQGQAFSQRARSPWEQGCTCLEDAAPEALSHALQPRSLTVDSRRHPHPAHLAHLPALHLRMPGLVTLFVAGFVATQVCFSTVGQLALGPVQKFVGRVDGGL</sequence>
<keyword evidence="3" id="KW-1185">Reference proteome</keyword>
<evidence type="ECO:0000313" key="3">
    <source>
        <dbReference type="Proteomes" id="UP000248484"/>
    </source>
</evidence>
<dbReference type="GO" id="GO:0032454">
    <property type="term" value="F:histone H3K9 demethylase activity"/>
    <property type="evidence" value="ECO:0007669"/>
    <property type="project" value="TreeGrafter"/>
</dbReference>
<dbReference type="Gene3D" id="2.60.120.650">
    <property type="entry name" value="Cupin"/>
    <property type="match status" value="1"/>
</dbReference>
<dbReference type="SMART" id="SM00545">
    <property type="entry name" value="JmjN"/>
    <property type="match status" value="1"/>
</dbReference>
<dbReference type="GO" id="GO:0000785">
    <property type="term" value="C:chromatin"/>
    <property type="evidence" value="ECO:0007669"/>
    <property type="project" value="TreeGrafter"/>
</dbReference>
<accession>A0A455BBR6</accession>
<dbReference type="Proteomes" id="UP000248484">
    <property type="component" value="Unplaced"/>
</dbReference>
<dbReference type="Pfam" id="PF02375">
    <property type="entry name" value="JmjN"/>
    <property type="match status" value="1"/>
</dbReference>
<dbReference type="PROSITE" id="PS51183">
    <property type="entry name" value="JMJN"/>
    <property type="match status" value="1"/>
</dbReference>
<reference evidence="4" key="1">
    <citation type="submission" date="2025-08" db="UniProtKB">
        <authorList>
            <consortium name="RefSeq"/>
        </authorList>
    </citation>
    <scope>IDENTIFICATION</scope>
    <source>
        <tissue evidence="4">Muscle</tissue>
    </source>
</reference>
<dbReference type="AlphaFoldDB" id="A0A455BBR6"/>
<evidence type="ECO:0000259" key="2">
    <source>
        <dbReference type="PROSITE" id="PS51183"/>
    </source>
</evidence>
<dbReference type="InParanoid" id="A0A455BBR6"/>
<proteinExistence type="predicted"/>
<evidence type="ECO:0000256" key="1">
    <source>
        <dbReference type="ARBA" id="ARBA00022853"/>
    </source>
</evidence>
<protein>
    <submittedName>
        <fullName evidence="4">Lysine-specific demethylase 4B-like</fullName>
    </submittedName>
</protein>
<dbReference type="PANTHER" id="PTHR10694">
    <property type="entry name" value="LYSINE-SPECIFIC DEMETHYLASE"/>
    <property type="match status" value="1"/>
</dbReference>
<keyword evidence="1" id="KW-0156">Chromatin regulator</keyword>
<dbReference type="OrthoDB" id="9547406at2759"/>